<dbReference type="InterPro" id="IPR011009">
    <property type="entry name" value="Kinase-like_dom_sf"/>
</dbReference>
<keyword evidence="2" id="KW-0812">Transmembrane</keyword>
<dbReference type="InterPro" id="IPR000719">
    <property type="entry name" value="Prot_kinase_dom"/>
</dbReference>
<dbReference type="PANTHER" id="PTHR44329">
    <property type="entry name" value="SERINE/THREONINE-PROTEIN KINASE TNNI3K-RELATED"/>
    <property type="match status" value="1"/>
</dbReference>
<evidence type="ECO:0000256" key="1">
    <source>
        <dbReference type="SAM" id="MobiDB-lite"/>
    </source>
</evidence>
<dbReference type="GO" id="GO:0004674">
    <property type="term" value="F:protein serine/threonine kinase activity"/>
    <property type="evidence" value="ECO:0007669"/>
    <property type="project" value="TreeGrafter"/>
</dbReference>
<feature type="compositionally biased region" description="Low complexity" evidence="1">
    <location>
        <begin position="174"/>
        <end position="192"/>
    </location>
</feature>
<feature type="compositionally biased region" description="Polar residues" evidence="1">
    <location>
        <begin position="212"/>
        <end position="235"/>
    </location>
</feature>
<dbReference type="AlphaFoldDB" id="A0A024U0I0"/>
<feature type="transmembrane region" description="Helical" evidence="2">
    <location>
        <begin position="123"/>
        <end position="147"/>
    </location>
</feature>
<protein>
    <submittedName>
        <fullName evidence="4">TKL protein kinase</fullName>
    </submittedName>
</protein>
<dbReference type="SMART" id="SM00220">
    <property type="entry name" value="S_TKc"/>
    <property type="match status" value="1"/>
</dbReference>
<dbReference type="SUPFAM" id="SSF56112">
    <property type="entry name" value="Protein kinase-like (PK-like)"/>
    <property type="match status" value="1"/>
</dbReference>
<dbReference type="Pfam" id="PF07714">
    <property type="entry name" value="PK_Tyr_Ser-Thr"/>
    <property type="match status" value="1"/>
</dbReference>
<dbReference type="GO" id="GO:0005524">
    <property type="term" value="F:ATP binding"/>
    <property type="evidence" value="ECO:0007669"/>
    <property type="project" value="InterPro"/>
</dbReference>
<sequence>MSFDTCSIFLTYLQSYTSGYSCSYSTWIASYQIDLAAVRKNDCTQPYCRSFLTTLSTVGAYSDYGSCYLKDRSTSKNVSLQSLMTVCDGITVAPTPASGGSVFTPTANPYVYPSLYPDVSSGISTIAIVGIVAGVVVVLLFIGVLIVKNRKRNIPPPTTTTTAYVVLNEPTEPAPTATATAATSSSAGNSTGMSKPSNAEPRYGGSNGGHTVGSTQDLNSGASSRATTSNSSLFMSKSTPGQLDLCDLDMHKVHPKDVHLVKPLAQGAYGEVWLGEHLGSSIAVKRLLPSKTSLADLQKFIWEIKLLSKIDCPYVVRFIGVSWTKPSDMMLLTEYMDGGDLRQVLEANHTHQATTPFTWQDKLQCALNIAEGLVFLHSMDPKVIHRDLKSRNVLLDSHMNAKITDFGIARETDDATMTAGIGTYRWIAPEVLMDGHYSESADIFSLGVLLSELSTEIIPYSDLRNPSGNPYTDTAIMAKVMAGQLVPSFSPECPMWFLTLGRECLALNPDDRPTAMKVAYQLRSRVQGFI</sequence>
<dbReference type="InterPro" id="IPR008271">
    <property type="entry name" value="Ser/Thr_kinase_AS"/>
</dbReference>
<feature type="region of interest" description="Disordered" evidence="1">
    <location>
        <begin position="174"/>
        <end position="235"/>
    </location>
</feature>
<evidence type="ECO:0000259" key="3">
    <source>
        <dbReference type="PROSITE" id="PS50011"/>
    </source>
</evidence>
<dbReference type="STRING" id="157072.A0A024U0I0"/>
<keyword evidence="2" id="KW-0472">Membrane</keyword>
<name>A0A024U0I0_9STRA</name>
<accession>A0A024U0I0</accession>
<keyword evidence="4" id="KW-0418">Kinase</keyword>
<dbReference type="CDD" id="cd13999">
    <property type="entry name" value="STKc_MAP3K-like"/>
    <property type="match status" value="1"/>
</dbReference>
<dbReference type="PROSITE" id="PS00108">
    <property type="entry name" value="PROTEIN_KINASE_ST"/>
    <property type="match status" value="1"/>
</dbReference>
<evidence type="ECO:0000256" key="2">
    <source>
        <dbReference type="SAM" id="Phobius"/>
    </source>
</evidence>
<proteinExistence type="predicted"/>
<dbReference type="PANTHER" id="PTHR44329:SF214">
    <property type="entry name" value="PROTEIN KINASE DOMAIN-CONTAINING PROTEIN"/>
    <property type="match status" value="1"/>
</dbReference>
<dbReference type="Gene3D" id="3.30.200.20">
    <property type="entry name" value="Phosphorylase Kinase, domain 1"/>
    <property type="match status" value="1"/>
</dbReference>
<dbReference type="PROSITE" id="PS50011">
    <property type="entry name" value="PROTEIN_KINASE_DOM"/>
    <property type="match status" value="1"/>
</dbReference>
<dbReference type="InterPro" id="IPR001245">
    <property type="entry name" value="Ser-Thr/Tyr_kinase_cat_dom"/>
</dbReference>
<organism evidence="4">
    <name type="scientific">Aphanomyces invadans</name>
    <dbReference type="NCBI Taxonomy" id="157072"/>
    <lineage>
        <taxon>Eukaryota</taxon>
        <taxon>Sar</taxon>
        <taxon>Stramenopiles</taxon>
        <taxon>Oomycota</taxon>
        <taxon>Saprolegniomycetes</taxon>
        <taxon>Saprolegniales</taxon>
        <taxon>Verrucalvaceae</taxon>
        <taxon>Aphanomyces</taxon>
    </lineage>
</organism>
<dbReference type="eggNOG" id="KOG0192">
    <property type="taxonomic scope" value="Eukaryota"/>
</dbReference>
<dbReference type="OrthoDB" id="77598at2759"/>
<evidence type="ECO:0000313" key="4">
    <source>
        <dbReference type="EMBL" id="ETV99744.1"/>
    </source>
</evidence>
<reference evidence="4" key="1">
    <citation type="submission" date="2013-12" db="EMBL/GenBank/DDBJ databases">
        <title>The Genome Sequence of Aphanomyces invadans NJM9701.</title>
        <authorList>
            <consortium name="The Broad Institute Genomics Platform"/>
            <person name="Russ C."/>
            <person name="Tyler B."/>
            <person name="van West P."/>
            <person name="Dieguez-Uribeondo J."/>
            <person name="Young S.K."/>
            <person name="Zeng Q."/>
            <person name="Gargeya S."/>
            <person name="Fitzgerald M."/>
            <person name="Abouelleil A."/>
            <person name="Alvarado L."/>
            <person name="Chapman S.B."/>
            <person name="Gainer-Dewar J."/>
            <person name="Goldberg J."/>
            <person name="Griggs A."/>
            <person name="Gujja S."/>
            <person name="Hansen M."/>
            <person name="Howarth C."/>
            <person name="Imamovic A."/>
            <person name="Ireland A."/>
            <person name="Larimer J."/>
            <person name="McCowan C."/>
            <person name="Murphy C."/>
            <person name="Pearson M."/>
            <person name="Poon T.W."/>
            <person name="Priest M."/>
            <person name="Roberts A."/>
            <person name="Saif S."/>
            <person name="Shea T."/>
            <person name="Sykes S."/>
            <person name="Wortman J."/>
            <person name="Nusbaum C."/>
            <person name="Birren B."/>
        </authorList>
    </citation>
    <scope>NUCLEOTIDE SEQUENCE [LARGE SCALE GENOMIC DNA]</scope>
    <source>
        <strain evidence="4">NJM9701</strain>
    </source>
</reference>
<feature type="domain" description="Protein kinase" evidence="3">
    <location>
        <begin position="258"/>
        <end position="530"/>
    </location>
</feature>
<dbReference type="EMBL" id="KI913966">
    <property type="protein sequence ID" value="ETV99744.1"/>
    <property type="molecule type" value="Genomic_DNA"/>
</dbReference>
<dbReference type="VEuPathDB" id="FungiDB:H310_07798"/>
<dbReference type="RefSeq" id="XP_008871520.1">
    <property type="nucleotide sequence ID" value="XM_008873298.1"/>
</dbReference>
<keyword evidence="4" id="KW-0808">Transferase</keyword>
<dbReference type="Gene3D" id="1.10.510.10">
    <property type="entry name" value="Transferase(Phosphotransferase) domain 1"/>
    <property type="match status" value="1"/>
</dbReference>
<gene>
    <name evidence="4" type="ORF">H310_07798</name>
</gene>
<dbReference type="GeneID" id="20084848"/>
<dbReference type="InterPro" id="IPR051681">
    <property type="entry name" value="Ser/Thr_Kinases-Pseudokinases"/>
</dbReference>
<keyword evidence="2" id="KW-1133">Transmembrane helix</keyword>